<keyword evidence="1" id="KW-0808">Transferase</keyword>
<dbReference type="Gene3D" id="3.30.450.40">
    <property type="match status" value="2"/>
</dbReference>
<gene>
    <name evidence="10" type="ORF">AUR64_03370</name>
</gene>
<evidence type="ECO:0000313" key="10">
    <source>
        <dbReference type="EMBL" id="KTG11554.1"/>
    </source>
</evidence>
<feature type="domain" description="PAS" evidence="8">
    <location>
        <begin position="271"/>
        <end position="313"/>
    </location>
</feature>
<comment type="caution">
    <text evidence="5">Lacks conserved residue(s) required for the propagation of feature annotation.</text>
</comment>
<protein>
    <submittedName>
        <fullName evidence="10">Bacterio-opsin activator</fullName>
    </submittedName>
</protein>
<dbReference type="InterPro" id="IPR036388">
    <property type="entry name" value="WH-like_DNA-bd_sf"/>
</dbReference>
<comment type="caution">
    <text evidence="10">The sequence shown here is derived from an EMBL/GenBank/DDBJ whole genome shotgun (WGS) entry which is preliminary data.</text>
</comment>
<dbReference type="InterPro" id="IPR001789">
    <property type="entry name" value="Sig_transdc_resp-reg_receiver"/>
</dbReference>
<evidence type="ECO:0000256" key="1">
    <source>
        <dbReference type="ARBA" id="ARBA00022679"/>
    </source>
</evidence>
<keyword evidence="2" id="KW-0418">Kinase</keyword>
<dbReference type="InterPro" id="IPR011006">
    <property type="entry name" value="CheY-like_superfamily"/>
</dbReference>
<evidence type="ECO:0000256" key="6">
    <source>
        <dbReference type="SAM" id="Coils"/>
    </source>
</evidence>
<dbReference type="InterPro" id="IPR013324">
    <property type="entry name" value="RNA_pol_sigma_r3/r4-like"/>
</dbReference>
<evidence type="ECO:0000256" key="4">
    <source>
        <dbReference type="ARBA" id="ARBA00023163"/>
    </source>
</evidence>
<dbReference type="PROSITE" id="PS50112">
    <property type="entry name" value="PAS"/>
    <property type="match status" value="1"/>
</dbReference>
<dbReference type="Pfam" id="PF04967">
    <property type="entry name" value="HTH_10"/>
    <property type="match status" value="1"/>
</dbReference>
<keyword evidence="3" id="KW-0805">Transcription regulation</keyword>
<dbReference type="InterPro" id="IPR007050">
    <property type="entry name" value="HTH_bacterioopsin"/>
</dbReference>
<evidence type="ECO:0000313" key="11">
    <source>
        <dbReference type="Proteomes" id="UP000054387"/>
    </source>
</evidence>
<evidence type="ECO:0000259" key="7">
    <source>
        <dbReference type="PROSITE" id="PS50110"/>
    </source>
</evidence>
<dbReference type="SUPFAM" id="SSF55785">
    <property type="entry name" value="PYP-like sensor domain (PAS domain)"/>
    <property type="match status" value="2"/>
</dbReference>
<dbReference type="GO" id="GO:0000160">
    <property type="term" value="P:phosphorelay signal transduction system"/>
    <property type="evidence" value="ECO:0007669"/>
    <property type="project" value="InterPro"/>
</dbReference>
<proteinExistence type="predicted"/>
<dbReference type="Pfam" id="PF15915">
    <property type="entry name" value="BAT"/>
    <property type="match status" value="1"/>
</dbReference>
<dbReference type="STRING" id="1514971.AUR64_03370"/>
<dbReference type="InterPro" id="IPR029016">
    <property type="entry name" value="GAF-like_dom_sf"/>
</dbReference>
<dbReference type="CDD" id="cd00130">
    <property type="entry name" value="PAS"/>
    <property type="match status" value="1"/>
</dbReference>
<dbReference type="InterPro" id="IPR013656">
    <property type="entry name" value="PAS_4"/>
</dbReference>
<evidence type="ECO:0000256" key="2">
    <source>
        <dbReference type="ARBA" id="ARBA00022777"/>
    </source>
</evidence>
<dbReference type="CDD" id="cd00156">
    <property type="entry name" value="REC"/>
    <property type="match status" value="1"/>
</dbReference>
<dbReference type="SUPFAM" id="SSF52172">
    <property type="entry name" value="CheY-like"/>
    <property type="match status" value="1"/>
</dbReference>
<dbReference type="RefSeq" id="WP_058580038.1">
    <property type="nucleotide sequence ID" value="NZ_LOPU01000003.1"/>
</dbReference>
<evidence type="ECO:0000259" key="8">
    <source>
        <dbReference type="PROSITE" id="PS50112"/>
    </source>
</evidence>
<dbReference type="Pfam" id="PF00072">
    <property type="entry name" value="Response_reg"/>
    <property type="match status" value="1"/>
</dbReference>
<dbReference type="SUPFAM" id="SSF55781">
    <property type="entry name" value="GAF domain-like"/>
    <property type="match status" value="2"/>
</dbReference>
<reference evidence="10 11" key="1">
    <citation type="submission" date="2015-12" db="EMBL/GenBank/DDBJ databases">
        <title>Haloprofundus marisrubri gen. nov., sp. nov., an extremely halophilic archaeon isolated from the Discovery deep brine-seawater interface in the Red Sea.</title>
        <authorList>
            <person name="Zhang G."/>
            <person name="Stingl U."/>
            <person name="Rashid M."/>
        </authorList>
    </citation>
    <scope>NUCLEOTIDE SEQUENCE [LARGE SCALE GENOMIC DNA]</scope>
    <source>
        <strain evidence="10 11">SB9</strain>
    </source>
</reference>
<evidence type="ECO:0000256" key="5">
    <source>
        <dbReference type="PROSITE-ProRule" id="PRU00169"/>
    </source>
</evidence>
<accession>A0A0W1RDT4</accession>
<dbReference type="PROSITE" id="PS50113">
    <property type="entry name" value="PAC"/>
    <property type="match status" value="1"/>
</dbReference>
<keyword evidence="4" id="KW-0804">Transcription</keyword>
<evidence type="ECO:0000259" key="9">
    <source>
        <dbReference type="PROSITE" id="PS50113"/>
    </source>
</evidence>
<dbReference type="PROSITE" id="PS50110">
    <property type="entry name" value="RESPONSE_REGULATORY"/>
    <property type="match status" value="1"/>
</dbReference>
<dbReference type="EMBL" id="LOPU01000003">
    <property type="protein sequence ID" value="KTG11554.1"/>
    <property type="molecule type" value="Genomic_DNA"/>
</dbReference>
<dbReference type="Gene3D" id="3.40.50.2300">
    <property type="match status" value="1"/>
</dbReference>
<evidence type="ECO:0000256" key="3">
    <source>
        <dbReference type="ARBA" id="ARBA00023015"/>
    </source>
</evidence>
<dbReference type="InterPro" id="IPR000700">
    <property type="entry name" value="PAS-assoc_C"/>
</dbReference>
<keyword evidence="6" id="KW-0175">Coiled coil</keyword>
<sequence>MTSSVSGHDPSSILLVGTGKWVDQFGSVLETRTDTTVQRARAESAAFDVVRSHTLDCIVLGYVLDDTTGLDLLETLDHESTALPVVFATDVGTEAVASEAIGAGATDYVVLTDSSEQEMDTLVARTDQAIRTARQTVTRRDRARQFDAIFTDSRTATWVLDPDGSLVRANQTAREMVETNVDSLVGNPFWTLPWWSQAEKQKTEVRQLLDQALGGTFANAVVPQSTHLESPRMVDLSVRPVEDERGELVSVVVDGVDVTERVELERDLRRSEELHRVTLNNMTDTVLMTDESGEYTYVCPNVHFIFGYTAEEIRELGTIDDLLGHDLFDRDELAKEGVLKNIECTAVDKIGREHTLLVNVREVSIQDGTLLFSCRDITKRKQREEALATLHRTARDFLYAETHGEIAQHVVEDTPSVLNLDASAVYLFDAETNALQPVVHSAAMRALHGPLSTLRTDSETLPGHSFVEDKVLFCDDVHEMDRFENRASELRSVAYIPLGSHGVFVVGSERVGVFDEVTRELADLLAATAEAALDRVSRESQLREQDRTLQTQNEQLTALNRINEIIREIDQALVEAETRAEIDHTVCELLTGDDRLRFAWVGTVDSTTNTVEPRAWAGTERGYLDSQTFAIDAEAVEPAGRTADTGDVTLVSNVAAGLRDEPWRKDALSRDYLSVLSIPLVYNDLLHGVLTVYGPTRDAFDDTAKAVLSELGETIASALSAIERKNALLTTSMTRLKFAVDDPSFVLSRLATDANCTLSYQGGVQQSSEGSYVFVTVDGSPVEAVAATASELISVDDVQQISADAEGGVLRLRFAQPFLALELADHGAIFRQATAAPDQTVLVVDIPDSIDVRTITQLVDETFSTAELQSKQTLDQSIERDLYTRFLDKLTERQLEVIQTAYYSGYFESPRENTGKEVAETLGISPPAFYSHVRTVQRKLFSTFFENHELPAAARRTVE</sequence>
<dbReference type="Pfam" id="PF13185">
    <property type="entry name" value="GAF_2"/>
    <property type="match status" value="2"/>
</dbReference>
<dbReference type="OrthoDB" id="165911at2157"/>
<dbReference type="InterPro" id="IPR035965">
    <property type="entry name" value="PAS-like_dom_sf"/>
</dbReference>
<dbReference type="Proteomes" id="UP000054387">
    <property type="component" value="Unassembled WGS sequence"/>
</dbReference>
<dbReference type="PANTHER" id="PTHR34236">
    <property type="entry name" value="DIMETHYL SULFOXIDE REDUCTASE TRANSCRIPTIONAL ACTIVATOR"/>
    <property type="match status" value="1"/>
</dbReference>
<feature type="domain" description="PAC" evidence="9">
    <location>
        <begin position="216"/>
        <end position="270"/>
    </location>
</feature>
<dbReference type="SUPFAM" id="SSF88659">
    <property type="entry name" value="Sigma3 and sigma4 domains of RNA polymerase sigma factors"/>
    <property type="match status" value="1"/>
</dbReference>
<dbReference type="NCBIfam" id="TIGR00229">
    <property type="entry name" value="sensory_box"/>
    <property type="match status" value="2"/>
</dbReference>
<dbReference type="InterPro" id="IPR000014">
    <property type="entry name" value="PAS"/>
</dbReference>
<dbReference type="InterPro" id="IPR003018">
    <property type="entry name" value="GAF"/>
</dbReference>
<organism evidence="10 11">
    <name type="scientific">Haloprofundus marisrubri</name>
    <dbReference type="NCBI Taxonomy" id="1514971"/>
    <lineage>
        <taxon>Archaea</taxon>
        <taxon>Methanobacteriati</taxon>
        <taxon>Methanobacteriota</taxon>
        <taxon>Stenosarchaea group</taxon>
        <taxon>Halobacteria</taxon>
        <taxon>Halobacteriales</taxon>
        <taxon>Haloferacaceae</taxon>
        <taxon>Haloprofundus</taxon>
    </lineage>
</organism>
<dbReference type="GO" id="GO:0016301">
    <property type="term" value="F:kinase activity"/>
    <property type="evidence" value="ECO:0007669"/>
    <property type="project" value="UniProtKB-KW"/>
</dbReference>
<dbReference type="SMART" id="SM00091">
    <property type="entry name" value="PAS"/>
    <property type="match status" value="2"/>
</dbReference>
<feature type="coiled-coil region" evidence="6">
    <location>
        <begin position="542"/>
        <end position="579"/>
    </location>
</feature>
<keyword evidence="11" id="KW-1185">Reference proteome</keyword>
<dbReference type="SMART" id="SM00065">
    <property type="entry name" value="GAF"/>
    <property type="match status" value="2"/>
</dbReference>
<feature type="domain" description="Response regulatory" evidence="7">
    <location>
        <begin position="4"/>
        <end position="126"/>
    </location>
</feature>
<dbReference type="InterPro" id="IPR031803">
    <property type="entry name" value="BAT_GAF/HTH-assoc"/>
</dbReference>
<dbReference type="PANTHER" id="PTHR34236:SF1">
    <property type="entry name" value="DIMETHYL SULFOXIDE REDUCTASE TRANSCRIPTIONAL ACTIVATOR"/>
    <property type="match status" value="1"/>
</dbReference>
<dbReference type="Gene3D" id="1.10.10.10">
    <property type="entry name" value="Winged helix-like DNA-binding domain superfamily/Winged helix DNA-binding domain"/>
    <property type="match status" value="1"/>
</dbReference>
<dbReference type="Gene3D" id="3.30.450.20">
    <property type="entry name" value="PAS domain"/>
    <property type="match status" value="2"/>
</dbReference>
<name>A0A0W1RDT4_9EURY</name>
<dbReference type="AlphaFoldDB" id="A0A0W1RDT4"/>
<dbReference type="Pfam" id="PF08448">
    <property type="entry name" value="PAS_4"/>
    <property type="match status" value="1"/>
</dbReference>